<evidence type="ECO:0000256" key="3">
    <source>
        <dbReference type="SAM" id="SignalP"/>
    </source>
</evidence>
<evidence type="ECO:0000256" key="1">
    <source>
        <dbReference type="SAM" id="MobiDB-lite"/>
    </source>
</evidence>
<proteinExistence type="evidence at transcript level"/>
<protein>
    <submittedName>
        <fullName evidence="4">Uncharacterized protein</fullName>
    </submittedName>
</protein>
<evidence type="ECO:0000256" key="2">
    <source>
        <dbReference type="SAM" id="Phobius"/>
    </source>
</evidence>
<feature type="chain" id="PRO_5002850366" evidence="3">
    <location>
        <begin position="24"/>
        <end position="120"/>
    </location>
</feature>
<keyword evidence="3" id="KW-0732">Signal</keyword>
<dbReference type="AlphaFoldDB" id="B6TWP9"/>
<dbReference type="EMBL" id="EU969414">
    <property type="protein sequence ID" value="ACG41532.1"/>
    <property type="molecule type" value="mRNA"/>
</dbReference>
<keyword evidence="2" id="KW-0472">Membrane</keyword>
<name>B6TWP9_MAIZE</name>
<organism evidence="4">
    <name type="scientific">Zea mays</name>
    <name type="common">Maize</name>
    <dbReference type="NCBI Taxonomy" id="4577"/>
    <lineage>
        <taxon>Eukaryota</taxon>
        <taxon>Viridiplantae</taxon>
        <taxon>Streptophyta</taxon>
        <taxon>Embryophyta</taxon>
        <taxon>Tracheophyta</taxon>
        <taxon>Spermatophyta</taxon>
        <taxon>Magnoliopsida</taxon>
        <taxon>Liliopsida</taxon>
        <taxon>Poales</taxon>
        <taxon>Poaceae</taxon>
        <taxon>PACMAD clade</taxon>
        <taxon>Panicoideae</taxon>
        <taxon>Andropogonodae</taxon>
        <taxon>Andropogoneae</taxon>
        <taxon>Tripsacinae</taxon>
        <taxon>Zea</taxon>
    </lineage>
</organism>
<keyword evidence="2" id="KW-0812">Transmembrane</keyword>
<feature type="transmembrane region" description="Helical" evidence="2">
    <location>
        <begin position="101"/>
        <end position="119"/>
    </location>
</feature>
<feature type="compositionally biased region" description="Gly residues" evidence="1">
    <location>
        <begin position="65"/>
        <end position="77"/>
    </location>
</feature>
<evidence type="ECO:0000313" key="4">
    <source>
        <dbReference type="EMBL" id="ACG41532.1"/>
    </source>
</evidence>
<accession>B6TWP9</accession>
<reference evidence="4" key="1">
    <citation type="journal article" date="2009" name="Plant Mol. Biol.">
        <title>Insights into corn genes derived from large-scale cDNA sequencing.</title>
        <authorList>
            <person name="Alexandrov N.N."/>
            <person name="Brover V.V."/>
            <person name="Freidin S."/>
            <person name="Troukhan M.E."/>
            <person name="Tatarinova T.V."/>
            <person name="Zhang H."/>
            <person name="Swaller T.J."/>
            <person name="Lu Y.P."/>
            <person name="Bouck J."/>
            <person name="Flavell R.B."/>
            <person name="Feldmann K.A."/>
        </authorList>
    </citation>
    <scope>NUCLEOTIDE SEQUENCE</scope>
</reference>
<sequence length="120" mass="12306">MERTKKPCLGVVALLLFLLLASAAHGAQPADAKDIAAGDDDGERVTVRTGHGHGHGYSSSHSGGHPSGGTPEQGGAGVVDPRNLNARSHHRRGAATRATAYSSWLVCTLVGGGVYVMLLL</sequence>
<feature type="region of interest" description="Disordered" evidence="1">
    <location>
        <begin position="28"/>
        <end position="92"/>
    </location>
</feature>
<keyword evidence="2" id="KW-1133">Transmembrane helix</keyword>
<feature type="signal peptide" evidence="3">
    <location>
        <begin position="1"/>
        <end position="23"/>
    </location>
</feature>